<dbReference type="PANTHER" id="PTHR28243:SF1">
    <property type="entry name" value="PYRIDOXAMINE 5'-PHOSPHATE OXIDASE ALR4036 FAMILY FMN-BINDING DOMAIN-CONTAINING PROTEIN"/>
    <property type="match status" value="1"/>
</dbReference>
<sequence>MDTWNQLLQQSHKKNYRSIVYVQMTNLRRNGEPSLHNIRFHDFIKDDSRHLSFLMAFNDNQLHGDIKSNPSAQLSWQMPTTKEIYNLLGRFYIVASPKKITRFPPPKLGTELMNSEISAQEHWESVRRQVWSSLSSQTRATFTWPPSGEIPKHGDKAFKCLKLDSMLDRNISLDNPDKVNHEVAFDNFCLLVFRINEVIRFEYGIFPPKRMIYRLVNDEWIEEETNP</sequence>
<dbReference type="Gene3D" id="2.30.110.10">
    <property type="entry name" value="Electron Transport, Fmn-binding Protein, Chain A"/>
    <property type="match status" value="1"/>
</dbReference>
<dbReference type="InterPro" id="IPR012349">
    <property type="entry name" value="Split_barrel_FMN-bd"/>
</dbReference>
<protein>
    <recommendedName>
        <fullName evidence="3">Pyridoxamine 5'-phosphate oxidase Alr4036 family FMN-binding domain-containing protein</fullName>
    </recommendedName>
</protein>
<dbReference type="OrthoDB" id="434253at2759"/>
<dbReference type="EMBL" id="JEMT01015756">
    <property type="protein sequence ID" value="EXX72159.1"/>
    <property type="molecule type" value="Genomic_DNA"/>
</dbReference>
<gene>
    <name evidence="1" type="ORF">RirG_072020</name>
</gene>
<dbReference type="HOGENOM" id="CLU_1220253_0_0_1"/>
<dbReference type="OMA" id="QWNELDT"/>
<accession>A0A015KX72</accession>
<dbReference type="PANTHER" id="PTHR28243">
    <property type="entry name" value="AGL049CP"/>
    <property type="match status" value="1"/>
</dbReference>
<dbReference type="SMR" id="A0A015KX72"/>
<keyword evidence="2" id="KW-1185">Reference proteome</keyword>
<evidence type="ECO:0008006" key="3">
    <source>
        <dbReference type="Google" id="ProtNLM"/>
    </source>
</evidence>
<evidence type="ECO:0000313" key="1">
    <source>
        <dbReference type="EMBL" id="EXX72159.1"/>
    </source>
</evidence>
<dbReference type="AlphaFoldDB" id="A0A015KX72"/>
<reference evidence="1 2" key="1">
    <citation type="submission" date="2014-02" db="EMBL/GenBank/DDBJ databases">
        <title>Single nucleus genome sequencing reveals high similarity among nuclei of an endomycorrhizal fungus.</title>
        <authorList>
            <person name="Lin K."/>
            <person name="Geurts R."/>
            <person name="Zhang Z."/>
            <person name="Limpens E."/>
            <person name="Saunders D.G."/>
            <person name="Mu D."/>
            <person name="Pang E."/>
            <person name="Cao H."/>
            <person name="Cha H."/>
            <person name="Lin T."/>
            <person name="Zhou Q."/>
            <person name="Shang Y."/>
            <person name="Li Y."/>
            <person name="Ivanov S."/>
            <person name="Sharma T."/>
            <person name="Velzen R.V."/>
            <person name="Ruijter N.D."/>
            <person name="Aanen D.K."/>
            <person name="Win J."/>
            <person name="Kamoun S."/>
            <person name="Bisseling T."/>
            <person name="Huang S."/>
        </authorList>
    </citation>
    <scope>NUCLEOTIDE SEQUENCE [LARGE SCALE GENOMIC DNA]</scope>
    <source>
        <strain evidence="2">DAOM197198w</strain>
    </source>
</reference>
<organism evidence="1 2">
    <name type="scientific">Rhizophagus irregularis (strain DAOM 197198w)</name>
    <name type="common">Glomus intraradices</name>
    <dbReference type="NCBI Taxonomy" id="1432141"/>
    <lineage>
        <taxon>Eukaryota</taxon>
        <taxon>Fungi</taxon>
        <taxon>Fungi incertae sedis</taxon>
        <taxon>Mucoromycota</taxon>
        <taxon>Glomeromycotina</taxon>
        <taxon>Glomeromycetes</taxon>
        <taxon>Glomerales</taxon>
        <taxon>Glomeraceae</taxon>
        <taxon>Rhizophagus</taxon>
    </lineage>
</organism>
<evidence type="ECO:0000313" key="2">
    <source>
        <dbReference type="Proteomes" id="UP000022910"/>
    </source>
</evidence>
<name>A0A015KX72_RHIIW</name>
<dbReference type="Proteomes" id="UP000022910">
    <property type="component" value="Unassembled WGS sequence"/>
</dbReference>
<dbReference type="SUPFAM" id="SSF50475">
    <property type="entry name" value="FMN-binding split barrel"/>
    <property type="match status" value="1"/>
</dbReference>
<comment type="caution">
    <text evidence="1">The sequence shown here is derived from an EMBL/GenBank/DDBJ whole genome shotgun (WGS) entry which is preliminary data.</text>
</comment>
<proteinExistence type="predicted"/>